<dbReference type="InterPro" id="IPR036291">
    <property type="entry name" value="NAD(P)-bd_dom_sf"/>
</dbReference>
<evidence type="ECO:0000313" key="5">
    <source>
        <dbReference type="Proteomes" id="UP000035352"/>
    </source>
</evidence>
<keyword evidence="5" id="KW-1185">Reference proteome</keyword>
<dbReference type="PATRIC" id="fig|413882.6.peg.3712"/>
<dbReference type="SUPFAM" id="SSF51735">
    <property type="entry name" value="NAD(P)-binding Rossmann-fold domains"/>
    <property type="match status" value="1"/>
</dbReference>
<accession>A0A0G3BUN2</accession>
<dbReference type="KEGG" id="pbh:AAW51_3554"/>
<dbReference type="EMBL" id="CP011371">
    <property type="protein sequence ID" value="AKJ30245.1"/>
    <property type="molecule type" value="Genomic_DNA"/>
</dbReference>
<dbReference type="AlphaFoldDB" id="A0A0G3BUN2"/>
<organism evidence="4 5">
    <name type="scientific">Caldimonas brevitalea</name>
    <dbReference type="NCBI Taxonomy" id="413882"/>
    <lineage>
        <taxon>Bacteria</taxon>
        <taxon>Pseudomonadati</taxon>
        <taxon>Pseudomonadota</taxon>
        <taxon>Betaproteobacteria</taxon>
        <taxon>Burkholderiales</taxon>
        <taxon>Sphaerotilaceae</taxon>
        <taxon>Caldimonas</taxon>
    </lineage>
</organism>
<evidence type="ECO:0000256" key="2">
    <source>
        <dbReference type="ARBA" id="ARBA00022857"/>
    </source>
</evidence>
<dbReference type="OrthoDB" id="9803333at2"/>
<evidence type="ECO:0000256" key="3">
    <source>
        <dbReference type="ARBA" id="ARBA00023002"/>
    </source>
</evidence>
<protein>
    <submittedName>
        <fullName evidence="4">Gluconate 5-dehydrogenase</fullName>
    </submittedName>
</protein>
<keyword evidence="2" id="KW-0521">NADP</keyword>
<dbReference type="RefSeq" id="WP_047195658.1">
    <property type="nucleotide sequence ID" value="NZ_CP011371.1"/>
</dbReference>
<dbReference type="InterPro" id="IPR002347">
    <property type="entry name" value="SDR_fam"/>
</dbReference>
<dbReference type="Pfam" id="PF13561">
    <property type="entry name" value="adh_short_C2"/>
    <property type="match status" value="1"/>
</dbReference>
<comment type="similarity">
    <text evidence="1">Belongs to the short-chain dehydrogenases/reductases (SDR) family.</text>
</comment>
<evidence type="ECO:0000313" key="4">
    <source>
        <dbReference type="EMBL" id="AKJ30245.1"/>
    </source>
</evidence>
<dbReference type="Proteomes" id="UP000035352">
    <property type="component" value="Chromosome"/>
</dbReference>
<dbReference type="PANTHER" id="PTHR43618">
    <property type="entry name" value="7-ALPHA-HYDROXYSTEROID DEHYDROGENASE"/>
    <property type="match status" value="1"/>
</dbReference>
<name>A0A0G3BUN2_9BURK</name>
<gene>
    <name evidence="4" type="primary">idnO</name>
    <name evidence="4" type="ORF">AAW51_3554</name>
</gene>
<dbReference type="Gene3D" id="3.40.50.720">
    <property type="entry name" value="NAD(P)-binding Rossmann-like Domain"/>
    <property type="match status" value="1"/>
</dbReference>
<evidence type="ECO:0000256" key="1">
    <source>
        <dbReference type="ARBA" id="ARBA00006484"/>
    </source>
</evidence>
<dbReference type="PRINTS" id="PR00081">
    <property type="entry name" value="GDHRDH"/>
</dbReference>
<dbReference type="PRINTS" id="PR00080">
    <property type="entry name" value="SDRFAMILY"/>
</dbReference>
<reference evidence="4 5" key="1">
    <citation type="submission" date="2015-05" db="EMBL/GenBank/DDBJ databases">
        <authorList>
            <person name="Tang B."/>
            <person name="Yu Y."/>
        </authorList>
    </citation>
    <scope>NUCLEOTIDE SEQUENCE [LARGE SCALE GENOMIC DNA]</scope>
    <source>
        <strain evidence="4 5">DSM 7029</strain>
    </source>
</reference>
<sequence length="257" mass="27275">MSVKALFDLSGRVALVTGGSRGLGLQMAEALGEMGCKLAITARKADELEEAKAHLRARDIEVESFVNDLSKFDQIPGLVDRVVERFGTVDVLVNNAGATWGAPAEDYPDAAWHKVMDLNVNATFFLSREVGRRCMIPAKAGKIIVIASAAGLKGTPPGMNTIAYNTSKAAAIHFARTLASEWGPYNINVNAICPGFFPSKLANGLIEKLSDTLLARTPLRRIGGEEDLKGAVVFLASEASRHITGQALVVDGGASII</sequence>
<dbReference type="NCBIfam" id="NF006070">
    <property type="entry name" value="PRK08213.1"/>
    <property type="match status" value="1"/>
</dbReference>
<dbReference type="PANTHER" id="PTHR43618:SF2">
    <property type="entry name" value="CHAIN DEHYDROGENASE, PUTATIVE (AFU_ORTHOLOGUE AFUA_6G06930)-RELATED"/>
    <property type="match status" value="1"/>
</dbReference>
<dbReference type="GO" id="GO:0016491">
    <property type="term" value="F:oxidoreductase activity"/>
    <property type="evidence" value="ECO:0007669"/>
    <property type="project" value="UniProtKB-KW"/>
</dbReference>
<dbReference type="STRING" id="413882.AAW51_3554"/>
<proteinExistence type="inferred from homology"/>
<dbReference type="FunFam" id="3.40.50.720:FF:000084">
    <property type="entry name" value="Short-chain dehydrogenase reductase"/>
    <property type="match status" value="1"/>
</dbReference>
<dbReference type="InterPro" id="IPR052178">
    <property type="entry name" value="Sec_Metab_Biosynth_SDR"/>
</dbReference>
<keyword evidence="3" id="KW-0560">Oxidoreductase</keyword>